<dbReference type="PROSITE" id="PS51257">
    <property type="entry name" value="PROKAR_LIPOPROTEIN"/>
    <property type="match status" value="1"/>
</dbReference>
<sequence>MRLQTPILACLALLLAACAPPQALQPASGGPTIAGNGTCKAEGLGWAVGQAATQETMGRIWRESGAGLIRPIAPGQAVTRDYRGDRINVHVDDGNVITGIDCG</sequence>
<comment type="caution">
    <text evidence="2">The sequence shown here is derived from an EMBL/GenBank/DDBJ whole genome shotgun (WGS) entry which is preliminary data.</text>
</comment>
<organism evidence="2 3">
    <name type="scientific">Luteimonas soli</name>
    <dbReference type="NCBI Taxonomy" id="1648966"/>
    <lineage>
        <taxon>Bacteria</taxon>
        <taxon>Pseudomonadati</taxon>
        <taxon>Pseudomonadota</taxon>
        <taxon>Gammaproteobacteria</taxon>
        <taxon>Lysobacterales</taxon>
        <taxon>Lysobacteraceae</taxon>
        <taxon>Luteimonas</taxon>
    </lineage>
</organism>
<name>A0ABV7XFK3_9GAMM</name>
<protein>
    <submittedName>
        <fullName evidence="2">I78 family peptidase inhibitor</fullName>
    </submittedName>
</protein>
<accession>A0ABV7XFK3</accession>
<evidence type="ECO:0000313" key="2">
    <source>
        <dbReference type="EMBL" id="MFC3714940.1"/>
    </source>
</evidence>
<dbReference type="PANTHER" id="PTHR39600:SF1">
    <property type="entry name" value="PEPTIDASE INHIBITOR I78 FAMILY PROTEIN"/>
    <property type="match status" value="1"/>
</dbReference>
<dbReference type="RefSeq" id="WP_386741925.1">
    <property type="nucleotide sequence ID" value="NZ_JBHRYA010000001.1"/>
</dbReference>
<dbReference type="Gene3D" id="3.30.10.10">
    <property type="entry name" value="Trypsin Inhibitor V, subunit A"/>
    <property type="match status" value="1"/>
</dbReference>
<dbReference type="EMBL" id="JBHRYA010000001">
    <property type="protein sequence ID" value="MFC3714940.1"/>
    <property type="molecule type" value="Genomic_DNA"/>
</dbReference>
<dbReference type="Pfam" id="PF11720">
    <property type="entry name" value="Inhibitor_I78"/>
    <property type="match status" value="1"/>
</dbReference>
<keyword evidence="3" id="KW-1185">Reference proteome</keyword>
<keyword evidence="1" id="KW-0732">Signal</keyword>
<dbReference type="PANTHER" id="PTHR39600">
    <property type="entry name" value="PEPTIDASE INHIBITOR I78 FAMILY PROTEIN"/>
    <property type="match status" value="1"/>
</dbReference>
<feature type="signal peptide" evidence="1">
    <location>
        <begin position="1"/>
        <end position="23"/>
    </location>
</feature>
<evidence type="ECO:0000256" key="1">
    <source>
        <dbReference type="SAM" id="SignalP"/>
    </source>
</evidence>
<feature type="chain" id="PRO_5047420728" evidence="1">
    <location>
        <begin position="24"/>
        <end position="103"/>
    </location>
</feature>
<gene>
    <name evidence="2" type="ORF">ACFONC_02070</name>
</gene>
<proteinExistence type="predicted"/>
<evidence type="ECO:0000313" key="3">
    <source>
        <dbReference type="Proteomes" id="UP001595705"/>
    </source>
</evidence>
<reference evidence="3" key="1">
    <citation type="journal article" date="2019" name="Int. J. Syst. Evol. Microbiol.">
        <title>The Global Catalogue of Microorganisms (GCM) 10K type strain sequencing project: providing services to taxonomists for standard genome sequencing and annotation.</title>
        <authorList>
            <consortium name="The Broad Institute Genomics Platform"/>
            <consortium name="The Broad Institute Genome Sequencing Center for Infectious Disease"/>
            <person name="Wu L."/>
            <person name="Ma J."/>
        </authorList>
    </citation>
    <scope>NUCLEOTIDE SEQUENCE [LARGE SCALE GENOMIC DNA]</scope>
    <source>
        <strain evidence="3">KCTC 42441</strain>
    </source>
</reference>
<dbReference type="InterPro" id="IPR021719">
    <property type="entry name" value="Prot_inh_I78"/>
</dbReference>
<dbReference type="Proteomes" id="UP001595705">
    <property type="component" value="Unassembled WGS sequence"/>
</dbReference>